<comment type="similarity">
    <text evidence="2">In the N-terminal section; belongs to the precorrin methyltransferase family.</text>
</comment>
<dbReference type="GO" id="GO:0008168">
    <property type="term" value="F:methyltransferase activity"/>
    <property type="evidence" value="ECO:0007669"/>
    <property type="project" value="InterPro"/>
</dbReference>
<evidence type="ECO:0000313" key="5">
    <source>
        <dbReference type="Proteomes" id="UP000663841"/>
    </source>
</evidence>
<dbReference type="Pfam" id="PF00590">
    <property type="entry name" value="TP_methylase"/>
    <property type="match status" value="1"/>
</dbReference>
<keyword evidence="1" id="KW-0488">Methylation</keyword>
<dbReference type="InterPro" id="IPR000878">
    <property type="entry name" value="4pyrrol_Mease"/>
</dbReference>
<feature type="domain" description="Tetrapyrrole methylase" evidence="3">
    <location>
        <begin position="93"/>
        <end position="231"/>
    </location>
</feature>
<protein>
    <recommendedName>
        <fullName evidence="3">Tetrapyrrole methylase domain-containing protein</fullName>
    </recommendedName>
</protein>
<name>A0A8H3BSC4_9AGAM</name>
<dbReference type="Proteomes" id="UP000663841">
    <property type="component" value="Unassembled WGS sequence"/>
</dbReference>
<evidence type="ECO:0000256" key="2">
    <source>
        <dbReference type="ARBA" id="ARBA00035662"/>
    </source>
</evidence>
<evidence type="ECO:0000259" key="3">
    <source>
        <dbReference type="Pfam" id="PF00590"/>
    </source>
</evidence>
<dbReference type="CDD" id="cd19916">
    <property type="entry name" value="OphMA_like"/>
    <property type="match status" value="1"/>
</dbReference>
<dbReference type="Gene3D" id="3.40.1010.10">
    <property type="entry name" value="Cobalt-precorrin-4 Transmethylase, Domain 1"/>
    <property type="match status" value="1"/>
</dbReference>
<accession>A0A8H3BSC4</accession>
<dbReference type="AlphaFoldDB" id="A0A8H3BSC4"/>
<dbReference type="InterPro" id="IPR014777">
    <property type="entry name" value="4pyrrole_Mease_sub1"/>
</dbReference>
<dbReference type="EMBL" id="CAJMWW010000294">
    <property type="protein sequence ID" value="CAE6463639.1"/>
    <property type="molecule type" value="Genomic_DNA"/>
</dbReference>
<sequence length="490" mass="53258">MRLHGKISIDDVSQSTWDIGLHFGWEYIDALASIEAGLVTLRCIYTDLYLSLALFTRFPHPLNLSPFSLSFSLTHLSYLLKMSATISSKKGSLTIAGSGIASIAHITLEALSHIKSADKIFYLVCDPATESFIQDNAQGKCFDLHVFYGKTKARYDSYVQMSEVMLREVRSGHNVLGVFYGHPGLFVSPSHRAIAIAREEGYNARLLPGVSAEDYLFADLEVDPATCGCVAYEATDLLVRNKPLSVVSHNVIWQVGAVGIANMDFDNSGFGLLVNKLEETFGGDHQVVHYIGAVLPQSATIKTVLRISDLRKAEVAQAFNPSSTLYIPPLRQRAVDQDVLDKLRITGNVVHSSNLYPGPKWAGAEYSTAPAYGPHEKHVISAIDTHTPPADHQILHASAAMKKAMQQLALDRNLLERYKADPQAYANTVEGLTNAEKFALSQDKPGSIHAVMKATPANIAAGHELSAEAISAASASNADTTVIIILVFPL</sequence>
<evidence type="ECO:0000313" key="4">
    <source>
        <dbReference type="EMBL" id="CAE6463639.1"/>
    </source>
</evidence>
<evidence type="ECO:0000256" key="1">
    <source>
        <dbReference type="ARBA" id="ARBA00022481"/>
    </source>
</evidence>
<organism evidence="4 5">
    <name type="scientific">Rhizoctonia solani</name>
    <dbReference type="NCBI Taxonomy" id="456999"/>
    <lineage>
        <taxon>Eukaryota</taxon>
        <taxon>Fungi</taxon>
        <taxon>Dikarya</taxon>
        <taxon>Basidiomycota</taxon>
        <taxon>Agaricomycotina</taxon>
        <taxon>Agaricomycetes</taxon>
        <taxon>Cantharellales</taxon>
        <taxon>Ceratobasidiaceae</taxon>
        <taxon>Rhizoctonia</taxon>
    </lineage>
</organism>
<dbReference type="InterPro" id="IPR035996">
    <property type="entry name" value="4pyrrol_Methylase_sf"/>
</dbReference>
<reference evidence="4" key="1">
    <citation type="submission" date="2021-01" db="EMBL/GenBank/DDBJ databases">
        <authorList>
            <person name="Kaushik A."/>
        </authorList>
    </citation>
    <scope>NUCLEOTIDE SEQUENCE</scope>
    <source>
        <strain evidence="4">AG3-T5</strain>
    </source>
</reference>
<comment type="caution">
    <text evidence="4">The sequence shown here is derived from an EMBL/GenBank/DDBJ whole genome shotgun (WGS) entry which is preliminary data.</text>
</comment>
<dbReference type="SUPFAM" id="SSF53790">
    <property type="entry name" value="Tetrapyrrole methylase"/>
    <property type="match status" value="1"/>
</dbReference>
<proteinExistence type="inferred from homology"/>
<gene>
    <name evidence="4" type="ORF">RDB_LOCUS157755</name>
</gene>